<dbReference type="Pfam" id="PF02092">
    <property type="entry name" value="tRNA_synt_2f"/>
    <property type="match status" value="1"/>
</dbReference>
<evidence type="ECO:0000256" key="8">
    <source>
        <dbReference type="ARBA" id="ARBA00023146"/>
    </source>
</evidence>
<reference evidence="12 13" key="1">
    <citation type="submission" date="2016-11" db="EMBL/GenBank/DDBJ databases">
        <authorList>
            <person name="Varghese N."/>
            <person name="Submissions S."/>
        </authorList>
    </citation>
    <scope>NUCLEOTIDE SEQUENCE [LARGE SCALE GENOMIC DNA]</scope>
    <source>
        <strain evidence="12 13">DSM 20664</strain>
    </source>
</reference>
<dbReference type="PANTHER" id="PTHR30075:SF2">
    <property type="entry name" value="GLYCINE--TRNA LIGASE, CHLOROPLASTIC_MITOCHONDRIAL 2"/>
    <property type="match status" value="1"/>
</dbReference>
<dbReference type="PROSITE" id="PS50861">
    <property type="entry name" value="AA_TRNA_LIGASE_II_GLYAB"/>
    <property type="match status" value="1"/>
</dbReference>
<dbReference type="InterPro" id="IPR009080">
    <property type="entry name" value="tRNAsynth_Ia_anticodon-bd"/>
</dbReference>
<evidence type="ECO:0000259" key="11">
    <source>
        <dbReference type="Pfam" id="PF05746"/>
    </source>
</evidence>
<name>A0ABY1JBB2_9BACT</name>
<sequence length="694" mass="78811">MDVRDLLFEIGTEEIPARFMPWALEEIKKIATEEFQKERLVYKAIESYGTPRRLVILVRGLQEKQDDLVEEIKGPLWSQAFDIYNNPTRAALGFAKSRGVPVETLKKKEINGQFYVFAIMREEGKDTASVLPALLDRLIRRLVFPKNMYWREPSLRFVRPIRWLLCLYGDEVIPLQLGSLTGDKVTRGHRFMGSSRVEISSASEYLEKLYDNYVIVDQAKRKEKILSGIASIEMEHNVKAVLPPDLIDENVFLVEYPVPFIGTFDESFLSLPEEVLITVMIHHQKYFPVKDVGGKLKPAFIGVSNNRATDMAVVREGNERVLRARLSDAVFFYNEDLKKPLALRVNDLQGIVYQESLGTLYDKVMRVKDLALNLCNELGCDEETADLVERAAFLSKADLVTNMVYEFPELRGVMGREYARANGENERVARALHEQYLPAFVGDALPRDIIGAIVGIADRIDNIVSCGKMGLLPTGSQDPYGLRRTARCLNELILGLAIDVDLKRIVENSARSLKCDPDVAGRVMEFLKQRLYVQLREKGFSHDVASLALAVIGEKPLQAVKLAEQLESVRKEEWFQNLVTAAIRVRNILAKAGDFAPKAVDETKFQSDSEAKLYRKIQEITPKLSDALKKYQWERIISLLLDLEPIISEFFEKVLVMAEDPEIRENRLSLLYECNKLFRLVGDLGAIRGSKSGD</sequence>
<comment type="caution">
    <text evidence="12">The sequence shown here is derived from an EMBL/GenBank/DDBJ whole genome shotgun (WGS) entry which is preliminary data.</text>
</comment>
<dbReference type="NCBIfam" id="TIGR00211">
    <property type="entry name" value="glyS"/>
    <property type="match status" value="1"/>
</dbReference>
<evidence type="ECO:0000256" key="10">
    <source>
        <dbReference type="HAMAP-Rule" id="MF_00255"/>
    </source>
</evidence>
<dbReference type="InterPro" id="IPR015944">
    <property type="entry name" value="Gly-tRNA-synth_bsu"/>
</dbReference>
<comment type="similarity">
    <text evidence="2 10">Belongs to the class-II aminoacyl-tRNA synthetase family.</text>
</comment>
<dbReference type="RefSeq" id="WP_084532165.1">
    <property type="nucleotide sequence ID" value="NZ_FSQZ01000001.1"/>
</dbReference>
<evidence type="ECO:0000256" key="5">
    <source>
        <dbReference type="ARBA" id="ARBA00022741"/>
    </source>
</evidence>
<dbReference type="SUPFAM" id="SSF109604">
    <property type="entry name" value="HD-domain/PDEase-like"/>
    <property type="match status" value="1"/>
</dbReference>
<evidence type="ECO:0000256" key="6">
    <source>
        <dbReference type="ARBA" id="ARBA00022840"/>
    </source>
</evidence>
<evidence type="ECO:0000256" key="1">
    <source>
        <dbReference type="ARBA" id="ARBA00004496"/>
    </source>
</evidence>
<keyword evidence="4 10" id="KW-0436">Ligase</keyword>
<organism evidence="12 13">
    <name type="scientific">Acetomicrobium flavidum</name>
    <dbReference type="NCBI Taxonomy" id="49896"/>
    <lineage>
        <taxon>Bacteria</taxon>
        <taxon>Thermotogati</taxon>
        <taxon>Synergistota</taxon>
        <taxon>Synergistia</taxon>
        <taxon>Synergistales</taxon>
        <taxon>Acetomicrobiaceae</taxon>
        <taxon>Acetomicrobium</taxon>
    </lineage>
</organism>
<keyword evidence="8 10" id="KW-0030">Aminoacyl-tRNA synthetase</keyword>
<dbReference type="Proteomes" id="UP000185093">
    <property type="component" value="Unassembled WGS sequence"/>
</dbReference>
<proteinExistence type="inferred from homology"/>
<keyword evidence="6 10" id="KW-0067">ATP-binding</keyword>
<evidence type="ECO:0000313" key="13">
    <source>
        <dbReference type="Proteomes" id="UP000185093"/>
    </source>
</evidence>
<feature type="domain" description="DALR anticodon binding" evidence="11">
    <location>
        <begin position="581"/>
        <end position="679"/>
    </location>
</feature>
<evidence type="ECO:0000256" key="9">
    <source>
        <dbReference type="ARBA" id="ARBA00047937"/>
    </source>
</evidence>
<dbReference type="SUPFAM" id="SSF47323">
    <property type="entry name" value="Anticodon-binding domain of a subclass of class I aminoacyl-tRNA synthetases"/>
    <property type="match status" value="1"/>
</dbReference>
<dbReference type="EC" id="6.1.1.14" evidence="10"/>
<keyword evidence="3 10" id="KW-0963">Cytoplasm</keyword>
<evidence type="ECO:0000256" key="2">
    <source>
        <dbReference type="ARBA" id="ARBA00008226"/>
    </source>
</evidence>
<evidence type="ECO:0000256" key="3">
    <source>
        <dbReference type="ARBA" id="ARBA00022490"/>
    </source>
</evidence>
<keyword evidence="5 10" id="KW-0547">Nucleotide-binding</keyword>
<keyword evidence="7 10" id="KW-0648">Protein biosynthesis</keyword>
<keyword evidence="13" id="KW-1185">Reference proteome</keyword>
<evidence type="ECO:0000256" key="4">
    <source>
        <dbReference type="ARBA" id="ARBA00022598"/>
    </source>
</evidence>
<evidence type="ECO:0000256" key="7">
    <source>
        <dbReference type="ARBA" id="ARBA00022917"/>
    </source>
</evidence>
<protein>
    <recommendedName>
        <fullName evidence="10">Glycine--tRNA ligase beta subunit</fullName>
        <ecNumber evidence="10">6.1.1.14</ecNumber>
    </recommendedName>
    <alternativeName>
        <fullName evidence="10">Glycyl-tRNA synthetase beta subunit</fullName>
        <shortName evidence="10">GlyRS</shortName>
    </alternativeName>
</protein>
<comment type="subunit">
    <text evidence="10">Tetramer of two alpha and two beta subunits.</text>
</comment>
<comment type="subcellular location">
    <subcellularLocation>
        <location evidence="1 10">Cytoplasm</location>
    </subcellularLocation>
</comment>
<gene>
    <name evidence="10" type="primary">glyS</name>
    <name evidence="12" type="ORF">SAMN05444368_0417</name>
</gene>
<dbReference type="EMBL" id="FSQZ01000001">
    <property type="protein sequence ID" value="SIN63531.1"/>
    <property type="molecule type" value="Genomic_DNA"/>
</dbReference>
<evidence type="ECO:0000313" key="12">
    <source>
        <dbReference type="EMBL" id="SIN63531.1"/>
    </source>
</evidence>
<dbReference type="InterPro" id="IPR006194">
    <property type="entry name" value="Gly-tRNA-synth_heterodimer"/>
</dbReference>
<dbReference type="HAMAP" id="MF_00255">
    <property type="entry name" value="Gly_tRNA_synth_beta"/>
    <property type="match status" value="1"/>
</dbReference>
<dbReference type="InterPro" id="IPR008909">
    <property type="entry name" value="DALR_anticod-bd"/>
</dbReference>
<comment type="catalytic activity">
    <reaction evidence="9 10">
        <text>tRNA(Gly) + glycine + ATP = glycyl-tRNA(Gly) + AMP + diphosphate</text>
        <dbReference type="Rhea" id="RHEA:16013"/>
        <dbReference type="Rhea" id="RHEA-COMP:9664"/>
        <dbReference type="Rhea" id="RHEA-COMP:9683"/>
        <dbReference type="ChEBI" id="CHEBI:30616"/>
        <dbReference type="ChEBI" id="CHEBI:33019"/>
        <dbReference type="ChEBI" id="CHEBI:57305"/>
        <dbReference type="ChEBI" id="CHEBI:78442"/>
        <dbReference type="ChEBI" id="CHEBI:78522"/>
        <dbReference type="ChEBI" id="CHEBI:456215"/>
        <dbReference type="EC" id="6.1.1.14"/>
    </reaction>
</comment>
<dbReference type="Pfam" id="PF05746">
    <property type="entry name" value="DALR_1"/>
    <property type="match status" value="1"/>
</dbReference>
<accession>A0ABY1JBB2</accession>
<dbReference type="Gene3D" id="1.10.730.10">
    <property type="entry name" value="Isoleucyl-tRNA Synthetase, Domain 1"/>
    <property type="match status" value="1"/>
</dbReference>
<dbReference type="PANTHER" id="PTHR30075">
    <property type="entry name" value="GLYCYL-TRNA SYNTHETASE"/>
    <property type="match status" value="1"/>
</dbReference>
<dbReference type="PRINTS" id="PR01045">
    <property type="entry name" value="TRNASYNTHGB"/>
</dbReference>